<feature type="chain" id="PRO_5015507125" evidence="1">
    <location>
        <begin position="25"/>
        <end position="169"/>
    </location>
</feature>
<feature type="signal peptide" evidence="1">
    <location>
        <begin position="1"/>
        <end position="24"/>
    </location>
</feature>
<keyword evidence="3" id="KW-1185">Reference proteome</keyword>
<dbReference type="EMBL" id="KZ678136">
    <property type="protein sequence ID" value="PSN65963.1"/>
    <property type="molecule type" value="Genomic_DNA"/>
</dbReference>
<protein>
    <submittedName>
        <fullName evidence="2">Uncharacterized protein</fullName>
    </submittedName>
</protein>
<evidence type="ECO:0000313" key="2">
    <source>
        <dbReference type="EMBL" id="PSN65963.1"/>
    </source>
</evidence>
<evidence type="ECO:0000256" key="1">
    <source>
        <dbReference type="SAM" id="SignalP"/>
    </source>
</evidence>
<sequence>MKRRRVDNLFGVVILVPGVWIMSSTNTCNTSTEDTWLSYVPSLPFIFSLFYKPSTPKSLLSLCEASCKSLSYLSCALHVDSCFMLLDIPIMELGSPQTHLGTYGNEYQIHQIAFHVTKSFPEIDMNALPPSVPEYFPFQASSGTSSSSLRLPLLRHLYFITDIHGSQVQ</sequence>
<name>A0A2T2NKK3_CORCC</name>
<organism evidence="2 3">
    <name type="scientific">Corynespora cassiicola Philippines</name>
    <dbReference type="NCBI Taxonomy" id="1448308"/>
    <lineage>
        <taxon>Eukaryota</taxon>
        <taxon>Fungi</taxon>
        <taxon>Dikarya</taxon>
        <taxon>Ascomycota</taxon>
        <taxon>Pezizomycotina</taxon>
        <taxon>Dothideomycetes</taxon>
        <taxon>Pleosporomycetidae</taxon>
        <taxon>Pleosporales</taxon>
        <taxon>Corynesporascaceae</taxon>
        <taxon>Corynespora</taxon>
    </lineage>
</organism>
<evidence type="ECO:0000313" key="3">
    <source>
        <dbReference type="Proteomes" id="UP000240883"/>
    </source>
</evidence>
<accession>A0A2T2NKK3</accession>
<dbReference type="AlphaFoldDB" id="A0A2T2NKK3"/>
<keyword evidence="1" id="KW-0732">Signal</keyword>
<gene>
    <name evidence="2" type="ORF">BS50DRAFT_402238</name>
</gene>
<proteinExistence type="predicted"/>
<dbReference type="Proteomes" id="UP000240883">
    <property type="component" value="Unassembled WGS sequence"/>
</dbReference>
<reference evidence="2 3" key="1">
    <citation type="journal article" date="2018" name="Front. Microbiol.">
        <title>Genome-Wide Analysis of Corynespora cassiicola Leaf Fall Disease Putative Effectors.</title>
        <authorList>
            <person name="Lopez D."/>
            <person name="Ribeiro S."/>
            <person name="Label P."/>
            <person name="Fumanal B."/>
            <person name="Venisse J.S."/>
            <person name="Kohler A."/>
            <person name="de Oliveira R.R."/>
            <person name="Labutti K."/>
            <person name="Lipzen A."/>
            <person name="Lail K."/>
            <person name="Bauer D."/>
            <person name="Ohm R.A."/>
            <person name="Barry K.W."/>
            <person name="Spatafora J."/>
            <person name="Grigoriev I.V."/>
            <person name="Martin F.M."/>
            <person name="Pujade-Renaud V."/>
        </authorList>
    </citation>
    <scope>NUCLEOTIDE SEQUENCE [LARGE SCALE GENOMIC DNA]</scope>
    <source>
        <strain evidence="2 3">Philippines</strain>
    </source>
</reference>